<keyword evidence="2" id="KW-1185">Reference proteome</keyword>
<accession>A0AAN5C650</accession>
<reference evidence="2" key="1">
    <citation type="submission" date="2022-10" db="EMBL/GenBank/DDBJ databases">
        <title>Genome assembly of Pristionchus species.</title>
        <authorList>
            <person name="Yoshida K."/>
            <person name="Sommer R.J."/>
        </authorList>
    </citation>
    <scope>NUCLEOTIDE SEQUENCE [LARGE SCALE GENOMIC DNA]</scope>
    <source>
        <strain evidence="2">RS5460</strain>
    </source>
</reference>
<gene>
    <name evidence="1" type="ORF">PMAYCL1PPCAC_01562</name>
</gene>
<protein>
    <submittedName>
        <fullName evidence="1">Uncharacterized protein</fullName>
    </submittedName>
</protein>
<proteinExistence type="predicted"/>
<organism evidence="1 2">
    <name type="scientific">Pristionchus mayeri</name>
    <dbReference type="NCBI Taxonomy" id="1317129"/>
    <lineage>
        <taxon>Eukaryota</taxon>
        <taxon>Metazoa</taxon>
        <taxon>Ecdysozoa</taxon>
        <taxon>Nematoda</taxon>
        <taxon>Chromadorea</taxon>
        <taxon>Rhabditida</taxon>
        <taxon>Rhabditina</taxon>
        <taxon>Diplogasteromorpha</taxon>
        <taxon>Diplogasteroidea</taxon>
        <taxon>Neodiplogasteridae</taxon>
        <taxon>Pristionchus</taxon>
    </lineage>
</organism>
<evidence type="ECO:0000313" key="1">
    <source>
        <dbReference type="EMBL" id="GMR31367.1"/>
    </source>
</evidence>
<evidence type="ECO:0000313" key="2">
    <source>
        <dbReference type="Proteomes" id="UP001328107"/>
    </source>
</evidence>
<dbReference type="EMBL" id="BTRK01000001">
    <property type="protein sequence ID" value="GMR31367.1"/>
    <property type="molecule type" value="Genomic_DNA"/>
</dbReference>
<sequence length="125" mass="13992">GLTILSDGKETNTLTENFPIEQKKEKSIEEIGISVATFVLDAFAVFASGDFASWQKDRTIEIESDLNGCKNKEESKERNLVCERILVEKMKEKEFSSSAVPSVRRLSSITNMLSFTSRAVIIAIR</sequence>
<feature type="non-terminal residue" evidence="1">
    <location>
        <position position="125"/>
    </location>
</feature>
<feature type="non-terminal residue" evidence="1">
    <location>
        <position position="1"/>
    </location>
</feature>
<name>A0AAN5C650_9BILA</name>
<comment type="caution">
    <text evidence="1">The sequence shown here is derived from an EMBL/GenBank/DDBJ whole genome shotgun (WGS) entry which is preliminary data.</text>
</comment>
<dbReference type="Proteomes" id="UP001328107">
    <property type="component" value="Unassembled WGS sequence"/>
</dbReference>
<dbReference type="AlphaFoldDB" id="A0AAN5C650"/>